<evidence type="ECO:0000313" key="1">
    <source>
        <dbReference type="EMBL" id="EPS95219.1"/>
    </source>
</evidence>
<evidence type="ECO:0000313" key="2">
    <source>
        <dbReference type="Proteomes" id="UP000015241"/>
    </source>
</evidence>
<sequence>MAGLELDCALVSLEVAQGPRREILCDAFDIGCTLVSLDVAQGRKEISHPQLEASSLPHVDDRDPAAQRQDMKLRRGMVEQANGRWGSELSGLITRDTRFWRRAYALRYSLNSKTTRDVNVNIEEGVGS</sequence>
<dbReference type="InParanoid" id="S8F990"/>
<name>S8F990_FOMSC</name>
<keyword evidence="2" id="KW-1185">Reference proteome</keyword>
<dbReference type="Proteomes" id="UP000015241">
    <property type="component" value="Unassembled WGS sequence"/>
</dbReference>
<dbReference type="HOGENOM" id="CLU_1959624_0_0_1"/>
<dbReference type="EMBL" id="KE504212">
    <property type="protein sequence ID" value="EPS95219.1"/>
    <property type="molecule type" value="Genomic_DNA"/>
</dbReference>
<reference evidence="1 2" key="1">
    <citation type="journal article" date="2012" name="Science">
        <title>The Paleozoic origin of enzymatic lignin decomposition reconstructed from 31 fungal genomes.</title>
        <authorList>
            <person name="Floudas D."/>
            <person name="Binder M."/>
            <person name="Riley R."/>
            <person name="Barry K."/>
            <person name="Blanchette R.A."/>
            <person name="Henrissat B."/>
            <person name="Martinez A.T."/>
            <person name="Otillar R."/>
            <person name="Spatafora J.W."/>
            <person name="Yadav J.S."/>
            <person name="Aerts A."/>
            <person name="Benoit I."/>
            <person name="Boyd A."/>
            <person name="Carlson A."/>
            <person name="Copeland A."/>
            <person name="Coutinho P.M."/>
            <person name="de Vries R.P."/>
            <person name="Ferreira P."/>
            <person name="Findley K."/>
            <person name="Foster B."/>
            <person name="Gaskell J."/>
            <person name="Glotzer D."/>
            <person name="Gorecki P."/>
            <person name="Heitman J."/>
            <person name="Hesse C."/>
            <person name="Hori C."/>
            <person name="Igarashi K."/>
            <person name="Jurgens J.A."/>
            <person name="Kallen N."/>
            <person name="Kersten P."/>
            <person name="Kohler A."/>
            <person name="Kuees U."/>
            <person name="Kumar T.K.A."/>
            <person name="Kuo A."/>
            <person name="LaButti K."/>
            <person name="Larrondo L.F."/>
            <person name="Lindquist E."/>
            <person name="Ling A."/>
            <person name="Lombard V."/>
            <person name="Lucas S."/>
            <person name="Lundell T."/>
            <person name="Martin R."/>
            <person name="McLaughlin D.J."/>
            <person name="Morgenstern I."/>
            <person name="Morin E."/>
            <person name="Murat C."/>
            <person name="Nagy L.G."/>
            <person name="Nolan M."/>
            <person name="Ohm R.A."/>
            <person name="Patyshakuliyeva A."/>
            <person name="Rokas A."/>
            <person name="Ruiz-Duenas F.J."/>
            <person name="Sabat G."/>
            <person name="Salamov A."/>
            <person name="Samejima M."/>
            <person name="Schmutz J."/>
            <person name="Slot J.C."/>
            <person name="St John F."/>
            <person name="Stenlid J."/>
            <person name="Sun H."/>
            <person name="Sun S."/>
            <person name="Syed K."/>
            <person name="Tsang A."/>
            <person name="Wiebenga A."/>
            <person name="Young D."/>
            <person name="Pisabarro A."/>
            <person name="Eastwood D.C."/>
            <person name="Martin F."/>
            <person name="Cullen D."/>
            <person name="Grigoriev I.V."/>
            <person name="Hibbett D.S."/>
        </authorList>
    </citation>
    <scope>NUCLEOTIDE SEQUENCE</scope>
    <source>
        <strain evidence="2">FP-58527</strain>
    </source>
</reference>
<accession>S8F990</accession>
<gene>
    <name evidence="1" type="ORF">FOMPIDRAFT_1054383</name>
</gene>
<protein>
    <submittedName>
        <fullName evidence="1">Uncharacterized protein</fullName>
    </submittedName>
</protein>
<proteinExistence type="predicted"/>
<dbReference type="AlphaFoldDB" id="S8F990"/>
<organism evidence="1 2">
    <name type="scientific">Fomitopsis schrenkii</name>
    <name type="common">Brown rot fungus</name>
    <dbReference type="NCBI Taxonomy" id="2126942"/>
    <lineage>
        <taxon>Eukaryota</taxon>
        <taxon>Fungi</taxon>
        <taxon>Dikarya</taxon>
        <taxon>Basidiomycota</taxon>
        <taxon>Agaricomycotina</taxon>
        <taxon>Agaricomycetes</taxon>
        <taxon>Polyporales</taxon>
        <taxon>Fomitopsis</taxon>
    </lineage>
</organism>